<sequence length="283" mass="32586">MGLYGAYDTYMSPLVRDWPILLPMVAVYGAVQVTAQWIYPKVFGTAFQKLARDDQNNVIVRTVSVFNGLLMVGSAVCFVTNLRDHGYVLDTDVYREIPYYRFFRVAIVAYFVWDIFVCFAYKWEAQWKVHAFASLVGAYLLSFPYSDQYGSYFTGMFELSNVPFHISSIIRTLHTTAFSSLATICDVVFAFMFLIIRVVGGSVVTFRWLQLMYKLLMDTRSDDKVVVHDEASIIVSMVLLSIIQSLQYVWLFEIMKQGYRRFVVADDSNADDQVSVSKRKKKE</sequence>
<feature type="transmembrane region" description="Helical" evidence="5">
    <location>
        <begin position="231"/>
        <end position="251"/>
    </location>
</feature>
<dbReference type="EMBL" id="CZPT02001605">
    <property type="protein sequence ID" value="SCU71247.1"/>
    <property type="molecule type" value="Genomic_DNA"/>
</dbReference>
<dbReference type="PANTHER" id="PTHR13439">
    <property type="entry name" value="CT120 PROTEIN"/>
    <property type="match status" value="1"/>
</dbReference>
<evidence type="ECO:0000256" key="3">
    <source>
        <dbReference type="ARBA" id="ARBA00022989"/>
    </source>
</evidence>
<dbReference type="AlphaFoldDB" id="A0A1G4IFU3"/>
<feature type="transmembrane region" description="Helical" evidence="5">
    <location>
        <begin position="102"/>
        <end position="121"/>
    </location>
</feature>
<dbReference type="GeneID" id="92376767"/>
<protein>
    <submittedName>
        <fullName evidence="7">TLC domain containing protein, putative</fullName>
    </submittedName>
</protein>
<keyword evidence="8" id="KW-1185">Reference proteome</keyword>
<keyword evidence="4 5" id="KW-0472">Membrane</keyword>
<dbReference type="InterPro" id="IPR050846">
    <property type="entry name" value="TLCD"/>
</dbReference>
<feature type="transmembrane region" description="Helical" evidence="5">
    <location>
        <begin position="20"/>
        <end position="39"/>
    </location>
</feature>
<keyword evidence="3 5" id="KW-1133">Transmembrane helix</keyword>
<evidence type="ECO:0000313" key="7">
    <source>
        <dbReference type="EMBL" id="SCU71247.1"/>
    </source>
</evidence>
<evidence type="ECO:0000256" key="2">
    <source>
        <dbReference type="ARBA" id="ARBA00022692"/>
    </source>
</evidence>
<organism evidence="7 8">
    <name type="scientific">Trypanosoma equiperdum</name>
    <dbReference type="NCBI Taxonomy" id="5694"/>
    <lineage>
        <taxon>Eukaryota</taxon>
        <taxon>Discoba</taxon>
        <taxon>Euglenozoa</taxon>
        <taxon>Kinetoplastea</taxon>
        <taxon>Metakinetoplastina</taxon>
        <taxon>Trypanosomatida</taxon>
        <taxon>Trypanosomatidae</taxon>
        <taxon>Trypanosoma</taxon>
    </lineage>
</organism>
<evidence type="ECO:0000313" key="8">
    <source>
        <dbReference type="Proteomes" id="UP000195570"/>
    </source>
</evidence>
<evidence type="ECO:0000256" key="1">
    <source>
        <dbReference type="ARBA" id="ARBA00004141"/>
    </source>
</evidence>
<comment type="caution">
    <text evidence="7">The sequence shown here is derived from an EMBL/GenBank/DDBJ whole genome shotgun (WGS) entry which is preliminary data.</text>
</comment>
<comment type="subcellular location">
    <subcellularLocation>
        <location evidence="1">Membrane</location>
        <topology evidence="1">Multi-pass membrane protein</topology>
    </subcellularLocation>
</comment>
<dbReference type="VEuPathDB" id="TriTrypDB:TEOVI_000282700"/>
<gene>
    <name evidence="7" type="ORF">TEOVI_000282700</name>
</gene>
<feature type="transmembrane region" description="Helical" evidence="5">
    <location>
        <begin position="59"/>
        <end position="82"/>
    </location>
</feature>
<evidence type="ECO:0000259" key="6">
    <source>
        <dbReference type="Pfam" id="PF03798"/>
    </source>
</evidence>
<feature type="transmembrane region" description="Helical" evidence="5">
    <location>
        <begin position="187"/>
        <end position="211"/>
    </location>
</feature>
<dbReference type="GO" id="GO:0005783">
    <property type="term" value="C:endoplasmic reticulum"/>
    <property type="evidence" value="ECO:0007669"/>
    <property type="project" value="TreeGrafter"/>
</dbReference>
<dbReference type="RefSeq" id="XP_067081940.1">
    <property type="nucleotide sequence ID" value="XM_067225839.1"/>
</dbReference>
<dbReference type="InterPro" id="IPR006634">
    <property type="entry name" value="TLC-dom"/>
</dbReference>
<reference evidence="7" key="1">
    <citation type="submission" date="2016-09" db="EMBL/GenBank/DDBJ databases">
        <authorList>
            <person name="Hebert L."/>
            <person name="Moumen B."/>
        </authorList>
    </citation>
    <scope>NUCLEOTIDE SEQUENCE [LARGE SCALE GENOMIC DNA]</scope>
    <source>
        <strain evidence="7">OVI</strain>
    </source>
</reference>
<evidence type="ECO:0000256" key="4">
    <source>
        <dbReference type="ARBA" id="ARBA00023136"/>
    </source>
</evidence>
<dbReference type="GO" id="GO:0016020">
    <property type="term" value="C:membrane"/>
    <property type="evidence" value="ECO:0007669"/>
    <property type="project" value="UniProtKB-SubCell"/>
</dbReference>
<dbReference type="Pfam" id="PF03798">
    <property type="entry name" value="TRAM_LAG1_CLN8"/>
    <property type="match status" value="1"/>
</dbReference>
<name>A0A1G4IFU3_TRYEQ</name>
<accession>A0A1G4IFU3</accession>
<proteinExistence type="predicted"/>
<dbReference type="PANTHER" id="PTHR13439:SF0">
    <property type="entry name" value="TOPOISOMERASE I DAMAGE AFFECTED PROTEIN 4"/>
    <property type="match status" value="1"/>
</dbReference>
<keyword evidence="2 5" id="KW-0812">Transmembrane</keyword>
<dbReference type="Proteomes" id="UP000195570">
    <property type="component" value="Unassembled WGS sequence"/>
</dbReference>
<dbReference type="GO" id="GO:0055088">
    <property type="term" value="P:lipid homeostasis"/>
    <property type="evidence" value="ECO:0007669"/>
    <property type="project" value="TreeGrafter"/>
</dbReference>
<feature type="domain" description="TLC" evidence="6">
    <location>
        <begin position="59"/>
        <end position="256"/>
    </location>
</feature>
<evidence type="ECO:0000256" key="5">
    <source>
        <dbReference type="SAM" id="Phobius"/>
    </source>
</evidence>